<feature type="domain" description="Mannosyl-glycoprotein endo-beta-N-acetylglucosamidase-like" evidence="1">
    <location>
        <begin position="96"/>
        <end position="216"/>
    </location>
</feature>
<accession>A0ABT5UXX2</accession>
<keyword evidence="3" id="KW-1185">Reference proteome</keyword>
<evidence type="ECO:0000259" key="1">
    <source>
        <dbReference type="Pfam" id="PF01832"/>
    </source>
</evidence>
<dbReference type="Proteomes" id="UP001215087">
    <property type="component" value="Unassembled WGS sequence"/>
</dbReference>
<dbReference type="Gene3D" id="1.10.530.10">
    <property type="match status" value="1"/>
</dbReference>
<sequence length="217" mass="23906">YTATIRTSDHGNSSGKYTVLAYGMDTQSQLTGLGSTSVEVPASNSNNENTSEFDLSTKIMGSTQISKERLVNYYTSKASFPQYYRDNGIDLNSFVQMYIDECNIEGVKAEIAFGQMLHETNYLSFGGDVSIEQYNFAGLGATGGVPGNSFSDISTGIRAHVQHLKCYASSEALKQNCVDQRWGEWLRLRATTIGELTGTWATDSRYSEKLLTIINSF</sequence>
<dbReference type="RefSeq" id="WP_274703026.1">
    <property type="nucleotide sequence ID" value="NZ_JAQSVD010000018.1"/>
</dbReference>
<dbReference type="InterPro" id="IPR002901">
    <property type="entry name" value="MGlyc_endo_b_GlcNAc-like_dom"/>
</dbReference>
<proteinExistence type="predicted"/>
<evidence type="ECO:0000313" key="3">
    <source>
        <dbReference type="Proteomes" id="UP001215087"/>
    </source>
</evidence>
<evidence type="ECO:0000313" key="2">
    <source>
        <dbReference type="EMBL" id="MDE1472686.1"/>
    </source>
</evidence>
<dbReference type="Gene3D" id="2.60.40.3760">
    <property type="match status" value="1"/>
</dbReference>
<comment type="caution">
    <text evidence="2">The sequence shown here is derived from an EMBL/GenBank/DDBJ whole genome shotgun (WGS) entry which is preliminary data.</text>
</comment>
<gene>
    <name evidence="2" type="ORF">PTZ04_20705</name>
</gene>
<feature type="non-terminal residue" evidence="2">
    <location>
        <position position="1"/>
    </location>
</feature>
<organism evidence="2 3">
    <name type="scientific">Eubacterium limosum</name>
    <dbReference type="NCBI Taxonomy" id="1736"/>
    <lineage>
        <taxon>Bacteria</taxon>
        <taxon>Bacillati</taxon>
        <taxon>Bacillota</taxon>
        <taxon>Clostridia</taxon>
        <taxon>Eubacteriales</taxon>
        <taxon>Eubacteriaceae</taxon>
        <taxon>Eubacterium</taxon>
    </lineage>
</organism>
<dbReference type="Pfam" id="PF01832">
    <property type="entry name" value="Glucosaminidase"/>
    <property type="match status" value="1"/>
</dbReference>
<protein>
    <submittedName>
        <fullName evidence="2">Glucosaminidase domain-containing protein</fullName>
    </submittedName>
</protein>
<reference evidence="2 3" key="1">
    <citation type="submission" date="2023-02" db="EMBL/GenBank/DDBJ databases">
        <title>Comparative genome analysis of Eubacterium limosum species.</title>
        <authorList>
            <person name="Bak J.E."/>
        </authorList>
    </citation>
    <scope>NUCLEOTIDE SEQUENCE [LARGE SCALE GENOMIC DNA]</scope>
    <source>
        <strain evidence="2 3">KGMB01548</strain>
    </source>
</reference>
<name>A0ABT5UXX2_EUBLI</name>
<dbReference type="EMBL" id="JAQSVD010000018">
    <property type="protein sequence ID" value="MDE1472686.1"/>
    <property type="molecule type" value="Genomic_DNA"/>
</dbReference>